<dbReference type="EMBL" id="JACENC010000333">
    <property type="protein sequence ID" value="MBA4454969.1"/>
    <property type="molecule type" value="Genomic_DNA"/>
</dbReference>
<protein>
    <submittedName>
        <fullName evidence="1">Glycerol-1-phosphate dehydrogenase</fullName>
    </submittedName>
</protein>
<gene>
    <name evidence="1" type="ORF">H2B05_08575</name>
</gene>
<proteinExistence type="predicted"/>
<feature type="non-terminal residue" evidence="1">
    <location>
        <position position="1"/>
    </location>
</feature>
<reference evidence="1 2" key="1">
    <citation type="journal article" date="2020" name="Appl. Environ. Microbiol.">
        <title>Genomic Characteristics of a Novel Species of Ammonia-Oxidizing Archaea from the Jiulong River Estuary.</title>
        <authorList>
            <person name="Zou D."/>
            <person name="Wan R."/>
            <person name="Han L."/>
            <person name="Xu M.N."/>
            <person name="Liu Y."/>
            <person name="Liu H."/>
            <person name="Kao S.J."/>
            <person name="Li M."/>
        </authorList>
    </citation>
    <scope>NUCLEOTIDE SEQUENCE [LARGE SCALE GENOMIC DNA]</scope>
    <source>
        <strain evidence="1">W2bin3</strain>
    </source>
</reference>
<accession>A0AC60W6A9</accession>
<organism evidence="1 2">
    <name type="scientific">Candidatus Nitrosomaritimum aestuariumsis</name>
    <dbReference type="NCBI Taxonomy" id="3342354"/>
    <lineage>
        <taxon>Archaea</taxon>
        <taxon>Nitrososphaerota</taxon>
        <taxon>Nitrososphaeria</taxon>
        <taxon>Nitrosopumilales</taxon>
        <taxon>Nitrosopumilaceae</taxon>
        <taxon>Candidatus Nitrosomaritimum</taxon>
    </lineage>
</organism>
<name>A0AC60W6A9_9ARCH</name>
<evidence type="ECO:0000313" key="1">
    <source>
        <dbReference type="EMBL" id="MBA4454969.1"/>
    </source>
</evidence>
<comment type="caution">
    <text evidence="1">The sequence shown here is derived from an EMBL/GenBank/DDBJ whole genome shotgun (WGS) entry which is preliminary data.</text>
</comment>
<sequence length="38" mass="4406">VDALMIAQELRPERYTILKEIEMTEQKAMNLAKSTKVI</sequence>
<evidence type="ECO:0000313" key="2">
    <source>
        <dbReference type="Proteomes" id="UP000526786"/>
    </source>
</evidence>
<dbReference type="Proteomes" id="UP000526786">
    <property type="component" value="Unassembled WGS sequence"/>
</dbReference>